<keyword evidence="1" id="KW-0812">Transmembrane</keyword>
<sequence>MRRYRFRRIQRCSFFFFNHSVLPLLLVIYFSVKR</sequence>
<keyword evidence="1" id="KW-0472">Membrane</keyword>
<reference evidence="2" key="2">
    <citation type="journal article" date="2015" name="Data Brief">
        <title>Shoot transcriptome of the giant reed, Arundo donax.</title>
        <authorList>
            <person name="Barrero R.A."/>
            <person name="Guerrero F.D."/>
            <person name="Moolhuijzen P."/>
            <person name="Goolsby J.A."/>
            <person name="Tidwell J."/>
            <person name="Bellgard S.E."/>
            <person name="Bellgard M.I."/>
        </authorList>
    </citation>
    <scope>NUCLEOTIDE SEQUENCE</scope>
    <source>
        <tissue evidence="2">Shoot tissue taken approximately 20 cm above the soil surface</tissue>
    </source>
</reference>
<name>A0A0A9G8B7_ARUDO</name>
<reference evidence="2" key="1">
    <citation type="submission" date="2014-09" db="EMBL/GenBank/DDBJ databases">
        <authorList>
            <person name="Magalhaes I.L.F."/>
            <person name="Oliveira U."/>
            <person name="Santos F.R."/>
            <person name="Vidigal T.H.D.A."/>
            <person name="Brescovit A.D."/>
            <person name="Santos A.J."/>
        </authorList>
    </citation>
    <scope>NUCLEOTIDE SEQUENCE</scope>
    <source>
        <tissue evidence="2">Shoot tissue taken approximately 20 cm above the soil surface</tissue>
    </source>
</reference>
<protein>
    <submittedName>
        <fullName evidence="2">Uncharacterized protein</fullName>
    </submittedName>
</protein>
<organism evidence="2">
    <name type="scientific">Arundo donax</name>
    <name type="common">Giant reed</name>
    <name type="synonym">Donax arundinaceus</name>
    <dbReference type="NCBI Taxonomy" id="35708"/>
    <lineage>
        <taxon>Eukaryota</taxon>
        <taxon>Viridiplantae</taxon>
        <taxon>Streptophyta</taxon>
        <taxon>Embryophyta</taxon>
        <taxon>Tracheophyta</taxon>
        <taxon>Spermatophyta</taxon>
        <taxon>Magnoliopsida</taxon>
        <taxon>Liliopsida</taxon>
        <taxon>Poales</taxon>
        <taxon>Poaceae</taxon>
        <taxon>PACMAD clade</taxon>
        <taxon>Arundinoideae</taxon>
        <taxon>Arundineae</taxon>
        <taxon>Arundo</taxon>
    </lineage>
</organism>
<evidence type="ECO:0000256" key="1">
    <source>
        <dbReference type="SAM" id="Phobius"/>
    </source>
</evidence>
<dbReference type="EMBL" id="GBRH01179100">
    <property type="protein sequence ID" value="JAE18796.1"/>
    <property type="molecule type" value="Transcribed_RNA"/>
</dbReference>
<keyword evidence="1" id="KW-1133">Transmembrane helix</keyword>
<dbReference type="AlphaFoldDB" id="A0A0A9G8B7"/>
<feature type="transmembrane region" description="Helical" evidence="1">
    <location>
        <begin position="12"/>
        <end position="32"/>
    </location>
</feature>
<evidence type="ECO:0000313" key="2">
    <source>
        <dbReference type="EMBL" id="JAE18796.1"/>
    </source>
</evidence>
<proteinExistence type="predicted"/>
<accession>A0A0A9G8B7</accession>